<dbReference type="Pfam" id="PF07679">
    <property type="entry name" value="I-set"/>
    <property type="match status" value="2"/>
</dbReference>
<evidence type="ECO:0000256" key="3">
    <source>
        <dbReference type="ARBA" id="ARBA00023157"/>
    </source>
</evidence>
<comment type="caution">
    <text evidence="7">The sequence shown here is derived from an EMBL/GenBank/DDBJ whole genome shotgun (WGS) entry which is preliminary data.</text>
</comment>
<sequence>MEMLADTTRRGSVLEPEGIVEIKFRKKNIIKTIHRVYNEIIKLNEKITAALQLEYPGVINGKDAEIMENDVIQFSCSSDEIDFDNIKLIYPVENRPNGIFFHNEPPNNDKKKIYKKINASHSDSGWYGCSDKEGNTNKIFISVKSINHESSTNIVERISENVFHPQRILSCKPTSQIYSVQLFVNSEEVRFNNSNGIKYDGQEGLKIRNQTYINDPMDYVCAITTENRTENTIYYFIREDTDEPKIHINDPVNVMEGDDIRINCTIRYDIDEDQKEFNWSFKNKKLQSRLSENNSIHKKKTIELNLLNVSNNDAGEYKCITRGVNSEKSASVHVTIHGVDALNISLTTPKEFYSSKLNNVVILKVNIESNARTNTTWFHPDGSKIIQLNSNGKYFIKNNDIYSSLIINNVQMNDAGNYSVKVKITSLKDVEKIISLPLVIEGIPVIKAMNTSQNYYMINDTAELSCYATGFPIPKFQWIVDGIRTRNYQTSKDNDSLLFEKTEKFIFNVTKMVDVTCKVCITQDDNSCEKKNLQIRMIDVPNGFGTTKYDETIISGDEFGVTCLASLYMYKEVNWYNENGTEVVSDNNIMIQKNTTELSHSSSLSIKSVPNSKRLLYTCKARKVEDNMVEQTNINVTVYDELAPYFIYTNMNKTTVTYDSNTAQLIMLKCYAGGYPVPSVTWLINQKKINSTFYRDVNVPRRFKKNLSIYGDDGTSEKLTKKNHIYMDSIGFGFSCCCHQQTMQAYDIKEAKIIYMSN</sequence>
<dbReference type="PROSITE" id="PS50835">
    <property type="entry name" value="IG_LIKE"/>
    <property type="match status" value="3"/>
</dbReference>
<dbReference type="GO" id="GO:0098609">
    <property type="term" value="P:cell-cell adhesion"/>
    <property type="evidence" value="ECO:0007669"/>
    <property type="project" value="TreeGrafter"/>
</dbReference>
<evidence type="ECO:0000256" key="1">
    <source>
        <dbReference type="ARBA" id="ARBA00004479"/>
    </source>
</evidence>
<dbReference type="InterPro" id="IPR013783">
    <property type="entry name" value="Ig-like_fold"/>
</dbReference>
<dbReference type="AlphaFoldDB" id="A0A835CL41"/>
<evidence type="ECO:0000256" key="4">
    <source>
        <dbReference type="ARBA" id="ARBA00023180"/>
    </source>
</evidence>
<reference evidence="7 8" key="1">
    <citation type="submission" date="2020-08" db="EMBL/GenBank/DDBJ databases">
        <title>Aphidius gifuensis genome sequencing and assembly.</title>
        <authorList>
            <person name="Du Z."/>
        </authorList>
    </citation>
    <scope>NUCLEOTIDE SEQUENCE [LARGE SCALE GENOMIC DNA]</scope>
    <source>
        <strain evidence="7">YNYX2018</strain>
        <tissue evidence="7">Adults</tissue>
    </source>
</reference>
<dbReference type="Gene3D" id="3.30.590.50">
    <property type="match status" value="1"/>
</dbReference>
<keyword evidence="2" id="KW-0472">Membrane</keyword>
<feature type="domain" description="Ig-like" evidence="6">
    <location>
        <begin position="244"/>
        <end position="335"/>
    </location>
</feature>
<dbReference type="Gene3D" id="3.90.226.10">
    <property type="entry name" value="2-enoyl-CoA Hydratase, Chain A, domain 1"/>
    <property type="match status" value="1"/>
</dbReference>
<dbReference type="OrthoDB" id="3256376at2759"/>
<evidence type="ECO:0000313" key="7">
    <source>
        <dbReference type="EMBL" id="KAF7987872.1"/>
    </source>
</evidence>
<dbReference type="Gene3D" id="2.60.40.10">
    <property type="entry name" value="Immunoglobulins"/>
    <property type="match status" value="5"/>
</dbReference>
<dbReference type="Proteomes" id="UP000639338">
    <property type="component" value="Unassembled WGS sequence"/>
</dbReference>
<organism evidence="7 8">
    <name type="scientific">Aphidius gifuensis</name>
    <name type="common">Parasitoid wasp</name>
    <dbReference type="NCBI Taxonomy" id="684658"/>
    <lineage>
        <taxon>Eukaryota</taxon>
        <taxon>Metazoa</taxon>
        <taxon>Ecdysozoa</taxon>
        <taxon>Arthropoda</taxon>
        <taxon>Hexapoda</taxon>
        <taxon>Insecta</taxon>
        <taxon>Pterygota</taxon>
        <taxon>Neoptera</taxon>
        <taxon>Endopterygota</taxon>
        <taxon>Hymenoptera</taxon>
        <taxon>Apocrita</taxon>
        <taxon>Ichneumonoidea</taxon>
        <taxon>Braconidae</taxon>
        <taxon>Aphidiinae</taxon>
        <taxon>Aphidius</taxon>
    </lineage>
</organism>
<protein>
    <recommendedName>
        <fullName evidence="6">Ig-like domain-containing protein</fullName>
    </recommendedName>
</protein>
<keyword evidence="5" id="KW-0393">Immunoglobulin domain</keyword>
<dbReference type="PRINTS" id="PR01832">
    <property type="entry name" value="VEGFRECEPTOR"/>
</dbReference>
<keyword evidence="8" id="KW-1185">Reference proteome</keyword>
<dbReference type="Pfam" id="PF03074">
    <property type="entry name" value="GCS"/>
    <property type="match status" value="1"/>
</dbReference>
<gene>
    <name evidence="7" type="ORF">HCN44_003735</name>
</gene>
<dbReference type="SMART" id="SM00409">
    <property type="entry name" value="IG"/>
    <property type="match status" value="4"/>
</dbReference>
<keyword evidence="4" id="KW-0325">Glycoprotein</keyword>
<dbReference type="InterPro" id="IPR013098">
    <property type="entry name" value="Ig_I-set"/>
</dbReference>
<dbReference type="InterPro" id="IPR007110">
    <property type="entry name" value="Ig-like_dom"/>
</dbReference>
<name>A0A835CL41_APHGI</name>
<proteinExistence type="predicted"/>
<dbReference type="EMBL" id="JACMRX010000006">
    <property type="protein sequence ID" value="KAF7987872.1"/>
    <property type="molecule type" value="Genomic_DNA"/>
</dbReference>
<evidence type="ECO:0000256" key="5">
    <source>
        <dbReference type="ARBA" id="ARBA00023319"/>
    </source>
</evidence>
<dbReference type="InterPro" id="IPR004308">
    <property type="entry name" value="GCS"/>
</dbReference>
<dbReference type="PANTHER" id="PTHR11640:SF164">
    <property type="entry name" value="MAM DOMAIN-CONTAINING GLYCOSYLPHOSPHATIDYLINOSITOL ANCHOR PROTEIN 1"/>
    <property type="match status" value="1"/>
</dbReference>
<dbReference type="PANTHER" id="PTHR11640">
    <property type="entry name" value="NEPHRIN"/>
    <property type="match status" value="1"/>
</dbReference>
<dbReference type="GO" id="GO:0050839">
    <property type="term" value="F:cell adhesion molecule binding"/>
    <property type="evidence" value="ECO:0007669"/>
    <property type="project" value="TreeGrafter"/>
</dbReference>
<dbReference type="InterPro" id="IPR003599">
    <property type="entry name" value="Ig_sub"/>
</dbReference>
<comment type="subcellular location">
    <subcellularLocation>
        <location evidence="1">Membrane</location>
        <topology evidence="1">Single-pass type I membrane protein</topology>
    </subcellularLocation>
</comment>
<evidence type="ECO:0000259" key="6">
    <source>
        <dbReference type="PROSITE" id="PS50835"/>
    </source>
</evidence>
<keyword evidence="3" id="KW-1015">Disulfide bond</keyword>
<dbReference type="SMART" id="SM00408">
    <property type="entry name" value="IGc2"/>
    <property type="match status" value="2"/>
</dbReference>
<accession>A0A835CL41</accession>
<dbReference type="InterPro" id="IPR003598">
    <property type="entry name" value="Ig_sub2"/>
</dbReference>
<dbReference type="GO" id="GO:0004357">
    <property type="term" value="F:glutamate-cysteine ligase activity"/>
    <property type="evidence" value="ECO:0007669"/>
    <property type="project" value="InterPro"/>
</dbReference>
<evidence type="ECO:0000256" key="2">
    <source>
        <dbReference type="ARBA" id="ARBA00023136"/>
    </source>
</evidence>
<feature type="domain" description="Ig-like" evidence="6">
    <location>
        <begin position="444"/>
        <end position="536"/>
    </location>
</feature>
<dbReference type="GO" id="GO:0005911">
    <property type="term" value="C:cell-cell junction"/>
    <property type="evidence" value="ECO:0007669"/>
    <property type="project" value="TreeGrafter"/>
</dbReference>
<dbReference type="SUPFAM" id="SSF48726">
    <property type="entry name" value="Immunoglobulin"/>
    <property type="match status" value="3"/>
</dbReference>
<feature type="domain" description="Ig-like" evidence="6">
    <location>
        <begin position="541"/>
        <end position="635"/>
    </location>
</feature>
<dbReference type="GO" id="GO:0006750">
    <property type="term" value="P:glutathione biosynthetic process"/>
    <property type="evidence" value="ECO:0007669"/>
    <property type="project" value="InterPro"/>
</dbReference>
<dbReference type="InterPro" id="IPR036179">
    <property type="entry name" value="Ig-like_dom_sf"/>
</dbReference>
<evidence type="ECO:0000313" key="8">
    <source>
        <dbReference type="Proteomes" id="UP000639338"/>
    </source>
</evidence>
<dbReference type="InterPro" id="IPR051275">
    <property type="entry name" value="Cell_adhesion_signaling"/>
</dbReference>
<dbReference type="GO" id="GO:0005886">
    <property type="term" value="C:plasma membrane"/>
    <property type="evidence" value="ECO:0007669"/>
    <property type="project" value="TreeGrafter"/>
</dbReference>